<gene>
    <name evidence="7" type="ORF">L618_001200000500</name>
</gene>
<comment type="cofactor">
    <cofactor evidence="1">
        <name>FAD</name>
        <dbReference type="ChEBI" id="CHEBI:57692"/>
    </cofactor>
</comment>
<dbReference type="PANTHER" id="PTHR42973">
    <property type="entry name" value="BINDING OXIDOREDUCTASE, PUTATIVE (AFU_ORTHOLOGUE AFUA_1G17690)-RELATED"/>
    <property type="match status" value="1"/>
</dbReference>
<dbReference type="Proteomes" id="UP000317573">
    <property type="component" value="Unassembled WGS sequence"/>
</dbReference>
<dbReference type="GO" id="GO:0071949">
    <property type="term" value="F:FAD binding"/>
    <property type="evidence" value="ECO:0007669"/>
    <property type="project" value="InterPro"/>
</dbReference>
<dbReference type="InterPro" id="IPR016169">
    <property type="entry name" value="FAD-bd_PCMH_sub2"/>
</dbReference>
<dbReference type="PROSITE" id="PS51387">
    <property type="entry name" value="FAD_PCMH"/>
    <property type="match status" value="1"/>
</dbReference>
<accession>A0A562EP23</accession>
<dbReference type="Gene3D" id="3.40.462.20">
    <property type="match status" value="1"/>
</dbReference>
<comment type="similarity">
    <text evidence="2">Belongs to the oxygen-dependent FAD-linked oxidoreductase family.</text>
</comment>
<evidence type="ECO:0000256" key="5">
    <source>
        <dbReference type="ARBA" id="ARBA00023002"/>
    </source>
</evidence>
<dbReference type="RefSeq" id="WP_016691433.1">
    <property type="nucleotide sequence ID" value="NZ_VLJT01000009.1"/>
</dbReference>
<protein>
    <submittedName>
        <fullName evidence="7">FAD/FMN-containing dehydrogenases</fullName>
    </submittedName>
</protein>
<feature type="domain" description="FAD-binding PCMH-type" evidence="6">
    <location>
        <begin position="42"/>
        <end position="210"/>
    </location>
</feature>
<dbReference type="PANTHER" id="PTHR42973:SF39">
    <property type="entry name" value="FAD-BINDING PCMH-TYPE DOMAIN-CONTAINING PROTEIN"/>
    <property type="match status" value="1"/>
</dbReference>
<dbReference type="Gene3D" id="3.30.43.10">
    <property type="entry name" value="Uridine Diphospho-n-acetylenolpyruvylglucosamine Reductase, domain 2"/>
    <property type="match status" value="1"/>
</dbReference>
<comment type="caution">
    <text evidence="7">The sequence shown here is derived from an EMBL/GenBank/DDBJ whole genome shotgun (WGS) entry which is preliminary data.</text>
</comment>
<dbReference type="InterPro" id="IPR006094">
    <property type="entry name" value="Oxid_FAD_bind_N"/>
</dbReference>
<dbReference type="SUPFAM" id="SSF56176">
    <property type="entry name" value="FAD-binding/transporter-associated domain-like"/>
    <property type="match status" value="1"/>
</dbReference>
<keyword evidence="4" id="KW-0274">FAD</keyword>
<dbReference type="InterPro" id="IPR016167">
    <property type="entry name" value="FAD-bd_PCMH_sub1"/>
</dbReference>
<dbReference type="Pfam" id="PF01565">
    <property type="entry name" value="FAD_binding_4"/>
    <property type="match status" value="1"/>
</dbReference>
<sequence>MNLRTPTVGTDPLDALRTAVTGSISLPGEPGYDAATPWNVAVPVRPRAVIAVENALDVSATVRFAGEHGLKVAVQRTGHGAVPLGDDVLLVHTGRLTECLIDPDTRTARLGAGLVWQQVVDAAAPHGLAPLAGSSPHVGVAGFLTGGGIGPLVRTYGLSSDHVRAFDLVTGDGDLLRVTPEQHAELFWGLRGGKATLGIVTAVEIDLMPLPHFYGGALYFDGADAATVAHAWLDLCADLPEHSSTSLAFLQLPPLPGVPEPLAGRATVAVRFASVAGEAESEAILGALRTVAAPILDGIATLPYAALGAVHADPVDPMPTHEHSALTRELTHDAIDALLSVAGPGSHSPQTIVEVRLLGGALAREPRHRSAFCHRDAAFTLFVIGVLAPPSADAVVAHTHVIDRALAPWTTGTSLPNFTATSDPDRIARTYDDDTAHWLGALADEHDTHGVLRVGQVVRRPR</sequence>
<keyword evidence="5" id="KW-0560">Oxidoreductase</keyword>
<dbReference type="InterPro" id="IPR050416">
    <property type="entry name" value="FAD-linked_Oxidoreductase"/>
</dbReference>
<dbReference type="InterPro" id="IPR016166">
    <property type="entry name" value="FAD-bd_PCMH"/>
</dbReference>
<dbReference type="EMBL" id="VLJT01000009">
    <property type="protein sequence ID" value="TWH23503.1"/>
    <property type="molecule type" value="Genomic_DNA"/>
</dbReference>
<organism evidence="7 8">
    <name type="scientific">Rhodococcus rhodochrous J45</name>
    <dbReference type="NCBI Taxonomy" id="935266"/>
    <lineage>
        <taxon>Bacteria</taxon>
        <taxon>Bacillati</taxon>
        <taxon>Actinomycetota</taxon>
        <taxon>Actinomycetes</taxon>
        <taxon>Mycobacteriales</taxon>
        <taxon>Nocardiaceae</taxon>
        <taxon>Rhodococcus</taxon>
    </lineage>
</organism>
<evidence type="ECO:0000313" key="8">
    <source>
        <dbReference type="Proteomes" id="UP000317573"/>
    </source>
</evidence>
<evidence type="ECO:0000256" key="2">
    <source>
        <dbReference type="ARBA" id="ARBA00005466"/>
    </source>
</evidence>
<dbReference type="InterPro" id="IPR036318">
    <property type="entry name" value="FAD-bd_PCMH-like_sf"/>
</dbReference>
<evidence type="ECO:0000256" key="3">
    <source>
        <dbReference type="ARBA" id="ARBA00022630"/>
    </source>
</evidence>
<evidence type="ECO:0000313" key="7">
    <source>
        <dbReference type="EMBL" id="TWH23503.1"/>
    </source>
</evidence>
<dbReference type="Gene3D" id="3.30.465.10">
    <property type="match status" value="1"/>
</dbReference>
<evidence type="ECO:0000256" key="4">
    <source>
        <dbReference type="ARBA" id="ARBA00022827"/>
    </source>
</evidence>
<proteinExistence type="inferred from homology"/>
<name>A0A562EP23_RHORH</name>
<dbReference type="GO" id="GO:0016491">
    <property type="term" value="F:oxidoreductase activity"/>
    <property type="evidence" value="ECO:0007669"/>
    <property type="project" value="UniProtKB-KW"/>
</dbReference>
<keyword evidence="3" id="KW-0285">Flavoprotein</keyword>
<evidence type="ECO:0000256" key="1">
    <source>
        <dbReference type="ARBA" id="ARBA00001974"/>
    </source>
</evidence>
<reference evidence="7 8" key="1">
    <citation type="submission" date="2019-07" db="EMBL/GenBank/DDBJ databases">
        <title>Genome sequencing of lignin-degrading bacterial isolates.</title>
        <authorList>
            <person name="Gladden J."/>
        </authorList>
    </citation>
    <scope>NUCLEOTIDE SEQUENCE [LARGE SCALE GENOMIC DNA]</scope>
    <source>
        <strain evidence="7 8">J45</strain>
    </source>
</reference>
<evidence type="ECO:0000259" key="6">
    <source>
        <dbReference type="PROSITE" id="PS51387"/>
    </source>
</evidence>
<dbReference type="AlphaFoldDB" id="A0A562EP23"/>